<dbReference type="InterPro" id="IPR039567">
    <property type="entry name" value="Gly-zipper"/>
</dbReference>
<name>A0ABV0EE30_9BURK</name>
<evidence type="ECO:0000259" key="2">
    <source>
        <dbReference type="Pfam" id="PF13488"/>
    </source>
</evidence>
<evidence type="ECO:0000313" key="4">
    <source>
        <dbReference type="Proteomes" id="UP001482231"/>
    </source>
</evidence>
<evidence type="ECO:0000313" key="3">
    <source>
        <dbReference type="EMBL" id="MEO1766928.1"/>
    </source>
</evidence>
<comment type="caution">
    <text evidence="3">The sequence shown here is derived from an EMBL/GenBank/DDBJ whole genome shotgun (WGS) entry which is preliminary data.</text>
</comment>
<feature type="signal peptide" evidence="1">
    <location>
        <begin position="1"/>
        <end position="23"/>
    </location>
</feature>
<dbReference type="Proteomes" id="UP001482231">
    <property type="component" value="Unassembled WGS sequence"/>
</dbReference>
<protein>
    <submittedName>
        <fullName evidence="3">Glycine zipper domain-containing protein</fullName>
    </submittedName>
</protein>
<gene>
    <name evidence="3" type="ORF">V6E02_06865</name>
</gene>
<feature type="domain" description="Glycine zipper" evidence="2">
    <location>
        <begin position="31"/>
        <end position="72"/>
    </location>
</feature>
<organism evidence="3 4">
    <name type="scientific">Thiobacter aerophilum</name>
    <dbReference type="NCBI Taxonomy" id="3121275"/>
    <lineage>
        <taxon>Bacteria</taxon>
        <taxon>Pseudomonadati</taxon>
        <taxon>Pseudomonadota</taxon>
        <taxon>Betaproteobacteria</taxon>
        <taxon>Burkholderiales</taxon>
        <taxon>Thiobacteraceae</taxon>
        <taxon>Thiobacter</taxon>
    </lineage>
</organism>
<keyword evidence="1" id="KW-0732">Signal</keyword>
<dbReference type="RefSeq" id="WP_347308038.1">
    <property type="nucleotide sequence ID" value="NZ_JBAJEX010000004.1"/>
</dbReference>
<accession>A0ABV0EE30</accession>
<evidence type="ECO:0000256" key="1">
    <source>
        <dbReference type="SAM" id="SignalP"/>
    </source>
</evidence>
<reference evidence="3 4" key="1">
    <citation type="submission" date="2024-02" db="EMBL/GenBank/DDBJ databases">
        <title>New thermophilic sulfur-oxidizing bacteria from a hot springs of the Uzon caldera (Kamchatka, Russia).</title>
        <authorList>
            <person name="Dukat A.M."/>
            <person name="Elcheninov A.G."/>
            <person name="Frolov E.N."/>
        </authorList>
    </citation>
    <scope>NUCLEOTIDE SEQUENCE [LARGE SCALE GENOMIC DNA]</scope>
    <source>
        <strain evidence="3 4">AK1</strain>
    </source>
</reference>
<proteinExistence type="predicted"/>
<dbReference type="Pfam" id="PF13488">
    <property type="entry name" value="Gly-zipper_Omp"/>
    <property type="match status" value="1"/>
</dbReference>
<sequence>MKANTLVRVLPLLLAMGASTAYADHGASVLGAAIGSAAGAAVGHGLGGDRGAVIVWSALGGAAGAAIGQSMDWDDEPRSVIYRPRYVRERVIYVPQPAERCLVVPPPRRVVYVYGPPPGWRKHHHAHWDWDD</sequence>
<feature type="chain" id="PRO_5047064398" evidence="1">
    <location>
        <begin position="24"/>
        <end position="132"/>
    </location>
</feature>
<keyword evidence="4" id="KW-1185">Reference proteome</keyword>
<dbReference type="EMBL" id="JBAJEX010000004">
    <property type="protein sequence ID" value="MEO1766928.1"/>
    <property type="molecule type" value="Genomic_DNA"/>
</dbReference>